<proteinExistence type="predicted"/>
<keyword evidence="1" id="KW-0732">Signal</keyword>
<organism evidence="2 3">
    <name type="scientific">Halteria grandinella</name>
    <dbReference type="NCBI Taxonomy" id="5974"/>
    <lineage>
        <taxon>Eukaryota</taxon>
        <taxon>Sar</taxon>
        <taxon>Alveolata</taxon>
        <taxon>Ciliophora</taxon>
        <taxon>Intramacronucleata</taxon>
        <taxon>Spirotrichea</taxon>
        <taxon>Stichotrichia</taxon>
        <taxon>Sporadotrichida</taxon>
        <taxon>Halteriidae</taxon>
        <taxon>Halteria</taxon>
    </lineage>
</organism>
<reference evidence="2" key="1">
    <citation type="submission" date="2019-06" db="EMBL/GenBank/DDBJ databases">
        <authorList>
            <person name="Zheng W."/>
        </authorList>
    </citation>
    <scope>NUCLEOTIDE SEQUENCE</scope>
    <source>
        <strain evidence="2">QDHG01</strain>
    </source>
</reference>
<dbReference type="Proteomes" id="UP000785679">
    <property type="component" value="Unassembled WGS sequence"/>
</dbReference>
<comment type="caution">
    <text evidence="2">The sequence shown here is derived from an EMBL/GenBank/DDBJ whole genome shotgun (WGS) entry which is preliminary data.</text>
</comment>
<evidence type="ECO:0000256" key="1">
    <source>
        <dbReference type="SAM" id="SignalP"/>
    </source>
</evidence>
<protein>
    <submittedName>
        <fullName evidence="2">Uncharacterized protein</fullName>
    </submittedName>
</protein>
<accession>A0A8J8P4T9</accession>
<keyword evidence="3" id="KW-1185">Reference proteome</keyword>
<dbReference type="EMBL" id="RRYP01000069">
    <property type="protein sequence ID" value="TNV88117.1"/>
    <property type="molecule type" value="Genomic_DNA"/>
</dbReference>
<evidence type="ECO:0000313" key="3">
    <source>
        <dbReference type="Proteomes" id="UP000785679"/>
    </source>
</evidence>
<feature type="chain" id="PRO_5035184793" evidence="1">
    <location>
        <begin position="19"/>
        <end position="165"/>
    </location>
</feature>
<dbReference type="AlphaFoldDB" id="A0A8J8P4T9"/>
<evidence type="ECO:0000313" key="2">
    <source>
        <dbReference type="EMBL" id="TNV88117.1"/>
    </source>
</evidence>
<feature type="signal peptide" evidence="1">
    <location>
        <begin position="1"/>
        <end position="18"/>
    </location>
</feature>
<name>A0A8J8P4T9_HALGN</name>
<sequence length="165" mass="18756">MIILSVLVWLLIYQKQKLFKKKIINPQDQLDDEGTIRGSSKLDDTDKELVVDFDFSFKESQTIGDMPGKIILTIIVILFLLHPTITREMFNLFKQAILISCFIVASSLKEQKDHTQILKQSAIRVSTAQLQSGLGYLHSLYMEVESHQQGLQSFLETGSSQRGHS</sequence>
<gene>
    <name evidence="2" type="ORF">FGO68_gene12498</name>
</gene>